<name>A0A1B0D8R4_PHLPP</name>
<dbReference type="GO" id="GO:0015267">
    <property type="term" value="F:channel activity"/>
    <property type="evidence" value="ECO:0007669"/>
    <property type="project" value="InterPro"/>
</dbReference>
<dbReference type="GO" id="GO:0005886">
    <property type="term" value="C:plasma membrane"/>
    <property type="evidence" value="ECO:0007669"/>
    <property type="project" value="TreeGrafter"/>
</dbReference>
<evidence type="ECO:0000256" key="3">
    <source>
        <dbReference type="ARBA" id="ARBA00022692"/>
    </source>
</evidence>
<sequence length="79" mass="8517">MIKSKITGALTVGLVVVLGNLSAIKYTGASMNPARYFGSAFIAQSWENHWVYWVGPLMGAIAASLVYMPLFKAPKLKIG</sequence>
<dbReference type="InterPro" id="IPR023271">
    <property type="entry name" value="Aquaporin-like"/>
</dbReference>
<evidence type="ECO:0000256" key="5">
    <source>
        <dbReference type="ARBA" id="ARBA00023136"/>
    </source>
</evidence>
<keyword evidence="4" id="KW-1133">Transmembrane helix</keyword>
<dbReference type="VEuPathDB" id="VectorBase:PPAPM1_002362"/>
<comment type="similarity">
    <text evidence="2 6">Belongs to the MIP/aquaporin (TC 1.A.8) family.</text>
</comment>
<dbReference type="PANTHER" id="PTHR19139:SF199">
    <property type="entry name" value="MIP17260P"/>
    <property type="match status" value="1"/>
</dbReference>
<dbReference type="SUPFAM" id="SSF81338">
    <property type="entry name" value="Aquaporin-like"/>
    <property type="match status" value="1"/>
</dbReference>
<evidence type="ECO:0000256" key="2">
    <source>
        <dbReference type="ARBA" id="ARBA00006175"/>
    </source>
</evidence>
<accession>A0A1B0D8R4</accession>
<keyword evidence="3 6" id="KW-0812">Transmembrane</keyword>
<dbReference type="InterPro" id="IPR000425">
    <property type="entry name" value="MIP"/>
</dbReference>
<organism evidence="7 8">
    <name type="scientific">Phlebotomus papatasi</name>
    <name type="common">Sandfly</name>
    <dbReference type="NCBI Taxonomy" id="29031"/>
    <lineage>
        <taxon>Eukaryota</taxon>
        <taxon>Metazoa</taxon>
        <taxon>Ecdysozoa</taxon>
        <taxon>Arthropoda</taxon>
        <taxon>Hexapoda</taxon>
        <taxon>Insecta</taxon>
        <taxon>Pterygota</taxon>
        <taxon>Neoptera</taxon>
        <taxon>Endopterygota</taxon>
        <taxon>Diptera</taxon>
        <taxon>Nematocera</taxon>
        <taxon>Psychodoidea</taxon>
        <taxon>Psychodidae</taxon>
        <taxon>Phlebotomus</taxon>
        <taxon>Phlebotomus</taxon>
    </lineage>
</organism>
<keyword evidence="6" id="KW-0813">Transport</keyword>
<evidence type="ECO:0000313" key="8">
    <source>
        <dbReference type="Proteomes" id="UP000092462"/>
    </source>
</evidence>
<dbReference type="Gene3D" id="1.20.1080.10">
    <property type="entry name" value="Glycerol uptake facilitator protein"/>
    <property type="match status" value="1"/>
</dbReference>
<dbReference type="Pfam" id="PF00230">
    <property type="entry name" value="MIP"/>
    <property type="match status" value="1"/>
</dbReference>
<protein>
    <submittedName>
        <fullName evidence="7">Uncharacterized protein</fullName>
    </submittedName>
</protein>
<reference evidence="7" key="1">
    <citation type="submission" date="2022-08" db="UniProtKB">
        <authorList>
            <consortium name="EnsemblMetazoa"/>
        </authorList>
    </citation>
    <scope>IDENTIFICATION</scope>
    <source>
        <strain evidence="7">Israel</strain>
    </source>
</reference>
<evidence type="ECO:0000256" key="1">
    <source>
        <dbReference type="ARBA" id="ARBA00004141"/>
    </source>
</evidence>
<comment type="subcellular location">
    <subcellularLocation>
        <location evidence="1">Membrane</location>
        <topology evidence="1">Multi-pass membrane protein</topology>
    </subcellularLocation>
</comment>
<dbReference type="PRINTS" id="PR00783">
    <property type="entry name" value="MINTRINSICP"/>
</dbReference>
<dbReference type="EMBL" id="AJVK01012718">
    <property type="status" value="NOT_ANNOTATED_CDS"/>
    <property type="molecule type" value="Genomic_DNA"/>
</dbReference>
<dbReference type="PANTHER" id="PTHR19139">
    <property type="entry name" value="AQUAPORIN TRANSPORTER"/>
    <property type="match status" value="1"/>
</dbReference>
<keyword evidence="5" id="KW-0472">Membrane</keyword>
<dbReference type="EnsemblMetazoa" id="PPAI003937-RA">
    <property type="protein sequence ID" value="PPAI003937-PA"/>
    <property type="gene ID" value="PPAI003937"/>
</dbReference>
<dbReference type="InterPro" id="IPR034294">
    <property type="entry name" value="Aquaporin_transptr"/>
</dbReference>
<evidence type="ECO:0000256" key="6">
    <source>
        <dbReference type="RuleBase" id="RU000477"/>
    </source>
</evidence>
<evidence type="ECO:0000313" key="7">
    <source>
        <dbReference type="EnsemblMetazoa" id="PPAI003937-PA"/>
    </source>
</evidence>
<dbReference type="AlphaFoldDB" id="A0A1B0D8R4"/>
<proteinExistence type="inferred from homology"/>
<dbReference type="Proteomes" id="UP000092462">
    <property type="component" value="Unassembled WGS sequence"/>
</dbReference>
<keyword evidence="8" id="KW-1185">Reference proteome</keyword>
<dbReference type="VEuPathDB" id="VectorBase:PPAI003937"/>
<evidence type="ECO:0000256" key="4">
    <source>
        <dbReference type="ARBA" id="ARBA00022989"/>
    </source>
</evidence>